<dbReference type="InterPro" id="IPR010037">
    <property type="entry name" value="FkbH_domain"/>
</dbReference>
<feature type="domain" description="BF1531-like N-terminal" evidence="1">
    <location>
        <begin position="73"/>
        <end position="267"/>
    </location>
</feature>
<gene>
    <name evidence="2" type="ORF">C0V82_26530</name>
</gene>
<proteinExistence type="predicted"/>
<reference evidence="2 3" key="1">
    <citation type="submission" date="2017-12" db="EMBL/GenBank/DDBJ databases">
        <title>Genomes of bacteria within cyanobacterial aggregates.</title>
        <authorList>
            <person name="Cai H."/>
        </authorList>
    </citation>
    <scope>NUCLEOTIDE SEQUENCE [LARGE SCALE GENOMIC DNA]</scope>
    <source>
        <strain evidence="2 3">TH16</strain>
        <plasmid evidence="2 3">unnamed3</plasmid>
    </source>
</reference>
<dbReference type="OrthoDB" id="323926at2"/>
<organism evidence="2 3">
    <name type="scientific">Niveispirillum cyanobacteriorum</name>
    <dbReference type="NCBI Taxonomy" id="1612173"/>
    <lineage>
        <taxon>Bacteria</taxon>
        <taxon>Pseudomonadati</taxon>
        <taxon>Pseudomonadota</taxon>
        <taxon>Alphaproteobacteria</taxon>
        <taxon>Rhodospirillales</taxon>
        <taxon>Azospirillaceae</taxon>
        <taxon>Niveispirillum</taxon>
    </lineage>
</organism>
<dbReference type="NCBIfam" id="TIGR01681">
    <property type="entry name" value="HAD-SF-IIIC"/>
    <property type="match status" value="1"/>
</dbReference>
<keyword evidence="2" id="KW-0614">Plasmid</keyword>
<dbReference type="InterPro" id="IPR023214">
    <property type="entry name" value="HAD_sf"/>
</dbReference>
<dbReference type="EMBL" id="CP025615">
    <property type="protein sequence ID" value="AUN33959.1"/>
    <property type="molecule type" value="Genomic_DNA"/>
</dbReference>
<geneLocation type="plasmid" evidence="2 3">
    <name>unnamed3</name>
</geneLocation>
<dbReference type="RefSeq" id="WP_102115460.1">
    <property type="nucleotide sequence ID" value="NZ_BMGN01000015.1"/>
</dbReference>
<evidence type="ECO:0000313" key="2">
    <source>
        <dbReference type="EMBL" id="AUN33959.1"/>
    </source>
</evidence>
<dbReference type="InterPro" id="IPR036514">
    <property type="entry name" value="SGNH_hydro_sf"/>
</dbReference>
<dbReference type="InterPro" id="IPR049369">
    <property type="entry name" value="BF1531-like_N"/>
</dbReference>
<dbReference type="NCBIfam" id="TIGR01686">
    <property type="entry name" value="FkbH"/>
    <property type="match status" value="1"/>
</dbReference>
<evidence type="ECO:0000259" key="1">
    <source>
        <dbReference type="Pfam" id="PF21211"/>
    </source>
</evidence>
<dbReference type="GO" id="GO:0016788">
    <property type="term" value="F:hydrolase activity, acting on ester bonds"/>
    <property type="evidence" value="ECO:0007669"/>
    <property type="project" value="UniProtKB-ARBA"/>
</dbReference>
<protein>
    <submittedName>
        <fullName evidence="2">Methoxymalonyl-ACP biosynthesis protein</fullName>
    </submittedName>
</protein>
<dbReference type="InterPro" id="IPR010033">
    <property type="entry name" value="HAD_SF_ppase_IIIC"/>
</dbReference>
<dbReference type="Gene3D" id="3.40.50.1110">
    <property type="entry name" value="SGNH hydrolase"/>
    <property type="match status" value="1"/>
</dbReference>
<name>A0A2K9NLK7_9PROT</name>
<accession>A0A2K9NLK7</accession>
<dbReference type="Gene3D" id="3.40.50.1000">
    <property type="entry name" value="HAD superfamily/HAD-like"/>
    <property type="match status" value="1"/>
</dbReference>
<dbReference type="Pfam" id="PF21211">
    <property type="entry name" value="FkbH_N"/>
    <property type="match status" value="1"/>
</dbReference>
<dbReference type="InterPro" id="IPR036412">
    <property type="entry name" value="HAD-like_sf"/>
</dbReference>
<sequence>MPPDSILSWLPDLTDWQDYAKSAIAIMDDAERWRELVRLAGTRVDLVRTSRLDLMLRKAFPISPGETLAPTVKVAMLGTSTLAHLHAGIRVGLLRRGFFASTYEPDYGQVFQEISNPVSGFYKFAPDVAILSEDVRHATREVHGLTNQDDVQMLVAESIKRMEVVWNSIRDRAGCMVVQQTVMPVMPTLLGSNEHRLASSPSGFVRRLNDAIRGAADRAGVDVLAVDELAQRDGVNTWHDPSLWCSAKQEISPRVAPVYGDAVARIVAARKGRSSKCLVLDLDNTLWGGIIGDDGLDGIILGQGSARGEGFLQLQEYALAQARRGIILAVVSKNDESNALLPFESHPDMLLRKKDISCFIANWDDKATNIRRVAQKLNIGLDSIVFVDDNPFERELVRRELPMVSVPEVSNNPAEIPSLLAAAGYFEGVVVTAEDLTRTESYQANMERAAQHQTATDLGSYLYSLEMELCWGEFDTLNLARITQLINKTNQFNLTTRRYSEEEVRQVITSSVDIGLYFRLLDKFGDSGIIGILIGRGRGETLSIDTWLMSCRVLGREVESAMLKVLCEAASSAGYVRIEGLYIPTAKNSMVNNLYDRLGFVVIAEQPGGERSYRLDVGAFQPSGLPLNIRKAVHEPV</sequence>
<dbReference type="AlphaFoldDB" id="A0A2K9NLK7"/>
<keyword evidence="3" id="KW-1185">Reference proteome</keyword>
<dbReference type="Proteomes" id="UP000234752">
    <property type="component" value="Plasmid unnamed3"/>
</dbReference>
<dbReference type="SUPFAM" id="SSF56784">
    <property type="entry name" value="HAD-like"/>
    <property type="match status" value="1"/>
</dbReference>
<dbReference type="KEGG" id="ncb:C0V82_26530"/>
<evidence type="ECO:0000313" key="3">
    <source>
        <dbReference type="Proteomes" id="UP000234752"/>
    </source>
</evidence>